<dbReference type="GO" id="GO:0015628">
    <property type="term" value="P:protein secretion by the type II secretion system"/>
    <property type="evidence" value="ECO:0007669"/>
    <property type="project" value="TreeGrafter"/>
</dbReference>
<name>A0A6I2GDA5_9LACT</name>
<keyword evidence="1" id="KW-1133">Transmembrane helix</keyword>
<dbReference type="PANTHER" id="PTHR21180:SF32">
    <property type="entry name" value="ENDONUCLEASE_EXONUCLEASE_PHOSPHATASE FAMILY DOMAIN-CONTAINING PROTEIN 1"/>
    <property type="match status" value="1"/>
</dbReference>
<dbReference type="Proteomes" id="UP000430975">
    <property type="component" value="Unassembled WGS sequence"/>
</dbReference>
<dbReference type="NCBIfam" id="TIGR00426">
    <property type="entry name" value="competence protein ComEA helix-hairpin-helix repeat region"/>
    <property type="match status" value="1"/>
</dbReference>
<dbReference type="Pfam" id="PF12836">
    <property type="entry name" value="HHH_3"/>
    <property type="match status" value="1"/>
</dbReference>
<accession>A0A6I2GDA5</accession>
<dbReference type="InterPro" id="IPR019554">
    <property type="entry name" value="Soluble_ligand-bd"/>
</dbReference>
<dbReference type="SMART" id="SM00278">
    <property type="entry name" value="HhH1"/>
    <property type="match status" value="2"/>
</dbReference>
<dbReference type="PANTHER" id="PTHR21180">
    <property type="entry name" value="ENDONUCLEASE/EXONUCLEASE/PHOSPHATASE FAMILY DOMAIN-CONTAINING PROTEIN 1"/>
    <property type="match status" value="1"/>
</dbReference>
<keyword evidence="1" id="KW-0472">Membrane</keyword>
<dbReference type="SUPFAM" id="SSF47781">
    <property type="entry name" value="RuvA domain 2-like"/>
    <property type="match status" value="1"/>
</dbReference>
<dbReference type="GO" id="GO:0015627">
    <property type="term" value="C:type II protein secretion system complex"/>
    <property type="evidence" value="ECO:0007669"/>
    <property type="project" value="TreeGrafter"/>
</dbReference>
<feature type="transmembrane region" description="Helical" evidence="1">
    <location>
        <begin position="16"/>
        <end position="36"/>
    </location>
</feature>
<protein>
    <recommendedName>
        <fullName evidence="2">Helix-hairpin-helix DNA-binding motif class 1 domain-containing protein</fullName>
    </recommendedName>
</protein>
<dbReference type="EMBL" id="WJQS01000003">
    <property type="protein sequence ID" value="MRI85246.1"/>
    <property type="molecule type" value="Genomic_DNA"/>
</dbReference>
<keyword evidence="4" id="KW-1185">Reference proteome</keyword>
<dbReference type="InterPro" id="IPR051675">
    <property type="entry name" value="Endo/Exo/Phosphatase_dom_1"/>
</dbReference>
<sequence>MIFTYLYIGGIIMNKIQVNIIVGFVLVLLVAMFLWFQSTQSVSNQLLEPLLITSDESESSLLGVGVKESIEEPEVHEIEIIYVDLKGAVAKPGVYALPLGSRLFDVIEMAGGLLPDAATQSLNQALLLNDQMLIYIFTHEEYAAEEEENMKLLSIVEEDSGLLSQQAQLVNINKANASELETLPGIGPKKASAILQFRQENGSFKGIEGLLEVSGIGQKTFDQLAPFITVD</sequence>
<evidence type="ECO:0000313" key="4">
    <source>
        <dbReference type="Proteomes" id="UP000430975"/>
    </source>
</evidence>
<proteinExistence type="predicted"/>
<dbReference type="GO" id="GO:0003677">
    <property type="term" value="F:DNA binding"/>
    <property type="evidence" value="ECO:0007669"/>
    <property type="project" value="InterPro"/>
</dbReference>
<dbReference type="GO" id="GO:0006281">
    <property type="term" value="P:DNA repair"/>
    <property type="evidence" value="ECO:0007669"/>
    <property type="project" value="InterPro"/>
</dbReference>
<reference evidence="3 4" key="1">
    <citation type="submission" date="2019-11" db="EMBL/GenBank/DDBJ databases">
        <title>Characterisation of Fundicoccus ignavus gen. nov. sp. nov., a novel genus of the family Aerococcaceae isolated from bulk tank milk.</title>
        <authorList>
            <person name="Siebert A."/>
            <person name="Huptas C."/>
            <person name="Wenning M."/>
            <person name="Scherer S."/>
            <person name="Doll E.V."/>
        </authorList>
    </citation>
    <scope>NUCLEOTIDE SEQUENCE [LARGE SCALE GENOMIC DNA]</scope>
    <source>
        <strain evidence="3 4">WS4759</strain>
    </source>
</reference>
<gene>
    <name evidence="3" type="ORF">GIY09_05065</name>
</gene>
<feature type="domain" description="Helix-hairpin-helix DNA-binding motif class 1" evidence="2">
    <location>
        <begin position="208"/>
        <end position="227"/>
    </location>
</feature>
<dbReference type="AlphaFoldDB" id="A0A6I2GDA5"/>
<evidence type="ECO:0000313" key="3">
    <source>
        <dbReference type="EMBL" id="MRI85246.1"/>
    </source>
</evidence>
<dbReference type="InterPro" id="IPR010994">
    <property type="entry name" value="RuvA_2-like"/>
</dbReference>
<comment type="caution">
    <text evidence="3">The sequence shown here is derived from an EMBL/GenBank/DDBJ whole genome shotgun (WGS) entry which is preliminary data.</text>
</comment>
<organism evidence="3 4">
    <name type="scientific">Fundicoccus ignavus</name>
    <dbReference type="NCBI Taxonomy" id="2664442"/>
    <lineage>
        <taxon>Bacteria</taxon>
        <taxon>Bacillati</taxon>
        <taxon>Bacillota</taxon>
        <taxon>Bacilli</taxon>
        <taxon>Lactobacillales</taxon>
        <taxon>Aerococcaceae</taxon>
        <taxon>Fundicoccus</taxon>
    </lineage>
</organism>
<feature type="domain" description="Helix-hairpin-helix DNA-binding motif class 1" evidence="2">
    <location>
        <begin position="178"/>
        <end position="197"/>
    </location>
</feature>
<dbReference type="Gene3D" id="3.10.560.10">
    <property type="entry name" value="Outer membrane lipoprotein wza domain like"/>
    <property type="match status" value="1"/>
</dbReference>
<dbReference type="Pfam" id="PF10531">
    <property type="entry name" value="SLBB"/>
    <property type="match status" value="1"/>
</dbReference>
<keyword evidence="1" id="KW-0812">Transmembrane</keyword>
<evidence type="ECO:0000259" key="2">
    <source>
        <dbReference type="SMART" id="SM00278"/>
    </source>
</evidence>
<dbReference type="InterPro" id="IPR004509">
    <property type="entry name" value="Competence_ComEA_HhH"/>
</dbReference>
<evidence type="ECO:0000256" key="1">
    <source>
        <dbReference type="SAM" id="Phobius"/>
    </source>
</evidence>
<dbReference type="Gene3D" id="1.10.150.310">
    <property type="entry name" value="Tex RuvX-like domain-like"/>
    <property type="match status" value="1"/>
</dbReference>
<dbReference type="InterPro" id="IPR003583">
    <property type="entry name" value="Hlx-hairpin-Hlx_DNA-bd_motif"/>
</dbReference>